<keyword evidence="2" id="KW-0378">Hydrolase</keyword>
<evidence type="ECO:0000259" key="1">
    <source>
        <dbReference type="Pfam" id="PF13391"/>
    </source>
</evidence>
<accession>A0ABT1FJ78</accession>
<dbReference type="InterPro" id="IPR011396">
    <property type="entry name" value="PT_DNA_restrict"/>
</dbReference>
<comment type="caution">
    <text evidence="2">The sequence shown here is derived from an EMBL/GenBank/DDBJ whole genome shotgun (WGS) entry which is preliminary data.</text>
</comment>
<gene>
    <name evidence="2" type="ORF">NCI00_05255</name>
</gene>
<organism evidence="2 3">
    <name type="scientific">Runella salmonicolor</name>
    <dbReference type="NCBI Taxonomy" id="2950278"/>
    <lineage>
        <taxon>Bacteria</taxon>
        <taxon>Pseudomonadati</taxon>
        <taxon>Bacteroidota</taxon>
        <taxon>Cytophagia</taxon>
        <taxon>Cytophagales</taxon>
        <taxon>Spirosomataceae</taxon>
        <taxon>Runella</taxon>
    </lineage>
</organism>
<keyword evidence="2" id="KW-0540">Nuclease</keyword>
<evidence type="ECO:0000313" key="3">
    <source>
        <dbReference type="Proteomes" id="UP001204772"/>
    </source>
</evidence>
<name>A0ABT1FJ78_9BACT</name>
<keyword evidence="3" id="KW-1185">Reference proteome</keyword>
<keyword evidence="2" id="KW-0255">Endonuclease</keyword>
<reference evidence="2 3" key="1">
    <citation type="submission" date="2022-06" db="EMBL/GenBank/DDBJ databases">
        <title>Runella sp. S5 genome sequencing.</title>
        <authorList>
            <person name="Park S."/>
        </authorList>
    </citation>
    <scope>NUCLEOTIDE SEQUENCE [LARGE SCALE GENOMIC DNA]</scope>
    <source>
        <strain evidence="2 3">S5</strain>
    </source>
</reference>
<evidence type="ECO:0000313" key="2">
    <source>
        <dbReference type="EMBL" id="MCP1381820.1"/>
    </source>
</evidence>
<dbReference type="GO" id="GO:0004519">
    <property type="term" value="F:endonuclease activity"/>
    <property type="evidence" value="ECO:0007669"/>
    <property type="project" value="UniProtKB-KW"/>
</dbReference>
<sequence>MQEVNRVIEYFIHAFTHLHRDSKKGGAPHKPILLLAIIHEYELGRITDNRIFITPELTHSFSVFWNQFVTTEHDQRFALPFYHLSGEKGKWWQLVPNVGCEIWIENPGSMRSFGNLSAAVAYAEIDLNLASLFLIKESRDVLKQMVLKTYFPQKSTQPIENQEDGYLEDLRNEVYEPSAEYKTKLLNLKKRLDPETYQIEVYNRGTIFRREVIKIYNETCCVSELRVSALFTITMVDACHIIPFAKDFDNSLTNGIALCPNLHRAFDRGLISVNENYEVIVSQSFKENTNSEYSFSKIEGKTIALPSDKDFWPSLANFEWHRKNVFKR</sequence>
<dbReference type="InterPro" id="IPR003615">
    <property type="entry name" value="HNH_nuc"/>
</dbReference>
<proteinExistence type="predicted"/>
<protein>
    <submittedName>
        <fullName evidence="2">HNH endonuclease</fullName>
    </submittedName>
</protein>
<dbReference type="RefSeq" id="WP_253525735.1">
    <property type="nucleotide sequence ID" value="NZ_JAMZEL010000001.1"/>
</dbReference>
<dbReference type="EMBL" id="JAMZEL010000001">
    <property type="protein sequence ID" value="MCP1381820.1"/>
    <property type="molecule type" value="Genomic_DNA"/>
</dbReference>
<dbReference type="Pfam" id="PF13391">
    <property type="entry name" value="HNH_2"/>
    <property type="match status" value="1"/>
</dbReference>
<feature type="domain" description="HNH nuclease" evidence="1">
    <location>
        <begin position="220"/>
        <end position="274"/>
    </location>
</feature>
<dbReference type="Proteomes" id="UP001204772">
    <property type="component" value="Unassembled WGS sequence"/>
</dbReference>
<dbReference type="PIRSF" id="PIRSF030850">
    <property type="entry name" value="UCP030850"/>
    <property type="match status" value="1"/>
</dbReference>